<sequence length="103" mass="11927">MGLLQNGKWVEQWYSTKESNGEFQRQESSFRHWVTADGKPKRAGTLGYKAESNRYHLYVSLACPWAHRTLIMRSLKQLEQVISVSVVEPHMLSNGWEFAGKNQ</sequence>
<name>A0ABQ4PHG7_9GAMM</name>
<protein>
    <recommendedName>
        <fullName evidence="3">GST N-terminal domain-containing protein</fullName>
    </recommendedName>
</protein>
<evidence type="ECO:0000313" key="1">
    <source>
        <dbReference type="EMBL" id="GIU47002.1"/>
    </source>
</evidence>
<proteinExistence type="predicted"/>
<dbReference type="SUPFAM" id="SSF52833">
    <property type="entry name" value="Thioredoxin-like"/>
    <property type="match status" value="1"/>
</dbReference>
<gene>
    <name evidence="1" type="ORF">TUM4438_24620</name>
</gene>
<dbReference type="EMBL" id="BPEY01000042">
    <property type="protein sequence ID" value="GIU47002.1"/>
    <property type="molecule type" value="Genomic_DNA"/>
</dbReference>
<dbReference type="Gene3D" id="3.40.30.10">
    <property type="entry name" value="Glutaredoxin"/>
    <property type="match status" value="1"/>
</dbReference>
<evidence type="ECO:0000313" key="2">
    <source>
        <dbReference type="Proteomes" id="UP000887104"/>
    </source>
</evidence>
<keyword evidence="2" id="KW-1185">Reference proteome</keyword>
<evidence type="ECO:0008006" key="3">
    <source>
        <dbReference type="Google" id="ProtNLM"/>
    </source>
</evidence>
<dbReference type="PANTHER" id="PTHR32419">
    <property type="entry name" value="GLUTATHIONYL-HYDROQUINONE REDUCTASE"/>
    <property type="match status" value="1"/>
</dbReference>
<accession>A0ABQ4PHG7</accession>
<dbReference type="PANTHER" id="PTHR32419:SF6">
    <property type="entry name" value="GLUTATHIONE S-TRANSFERASE OMEGA-LIKE 1-RELATED"/>
    <property type="match status" value="1"/>
</dbReference>
<comment type="caution">
    <text evidence="1">The sequence shown here is derived from an EMBL/GenBank/DDBJ whole genome shotgun (WGS) entry which is preliminary data.</text>
</comment>
<reference evidence="1" key="1">
    <citation type="submission" date="2021-05" db="EMBL/GenBank/DDBJ databases">
        <title>Molecular characterization for Shewanella algae harboring chromosomal blaOXA-55-like strains isolated from clinical and environment sample.</title>
        <authorList>
            <person name="Ohama Y."/>
            <person name="Aoki K."/>
            <person name="Harada S."/>
            <person name="Moriya K."/>
            <person name="Ishii Y."/>
            <person name="Tateda K."/>
        </authorList>
    </citation>
    <scope>NUCLEOTIDE SEQUENCE</scope>
    <source>
        <strain evidence="1">JCM 11563</strain>
    </source>
</reference>
<dbReference type="InterPro" id="IPR036249">
    <property type="entry name" value="Thioredoxin-like_sf"/>
</dbReference>
<dbReference type="Proteomes" id="UP000887104">
    <property type="component" value="Unassembled WGS sequence"/>
</dbReference>
<organism evidence="1 2">
    <name type="scientific">Shewanella sairae</name>
    <dbReference type="NCBI Taxonomy" id="190310"/>
    <lineage>
        <taxon>Bacteria</taxon>
        <taxon>Pseudomonadati</taxon>
        <taxon>Pseudomonadota</taxon>
        <taxon>Gammaproteobacteria</taxon>
        <taxon>Alteromonadales</taxon>
        <taxon>Shewanellaceae</taxon>
        <taxon>Shewanella</taxon>
    </lineage>
</organism>
<dbReference type="InterPro" id="IPR016639">
    <property type="entry name" value="GST_Omega/GSH"/>
</dbReference>